<feature type="transmembrane region" description="Helical" evidence="1">
    <location>
        <begin position="133"/>
        <end position="160"/>
    </location>
</feature>
<dbReference type="InterPro" id="IPR025495">
    <property type="entry name" value="DUF4386"/>
</dbReference>
<comment type="caution">
    <text evidence="2">The sequence shown here is derived from an EMBL/GenBank/DDBJ whole genome shotgun (WGS) entry which is preliminary data.</text>
</comment>
<evidence type="ECO:0000313" key="2">
    <source>
        <dbReference type="EMBL" id="KPQ43247.1"/>
    </source>
</evidence>
<evidence type="ECO:0000256" key="1">
    <source>
        <dbReference type="SAM" id="Phobius"/>
    </source>
</evidence>
<dbReference type="AlphaFoldDB" id="A0A0P8A9E3"/>
<accession>A0A0P8A9E3</accession>
<dbReference type="Proteomes" id="UP000050360">
    <property type="component" value="Unassembled WGS sequence"/>
</dbReference>
<dbReference type="Pfam" id="PF14329">
    <property type="entry name" value="DUF4386"/>
    <property type="match status" value="1"/>
</dbReference>
<organism evidence="2 3">
    <name type="scientific">Candidatus Methanoperedens nitratireducens</name>
    <dbReference type="NCBI Taxonomy" id="1392998"/>
    <lineage>
        <taxon>Archaea</taxon>
        <taxon>Methanobacteriati</taxon>
        <taxon>Methanobacteriota</taxon>
        <taxon>Stenosarchaea group</taxon>
        <taxon>Methanomicrobia</taxon>
        <taxon>Methanosarcinales</taxon>
        <taxon>ANME-2 cluster</taxon>
        <taxon>Candidatus Methanoperedentaceae</taxon>
        <taxon>Candidatus Methanoperedens</taxon>
    </lineage>
</organism>
<feature type="transmembrane region" description="Helical" evidence="1">
    <location>
        <begin position="172"/>
        <end position="195"/>
    </location>
</feature>
<protein>
    <recommendedName>
        <fullName evidence="4">DUF4386 domain-containing protein</fullName>
    </recommendedName>
</protein>
<feature type="transmembrane region" description="Helical" evidence="1">
    <location>
        <begin position="94"/>
        <end position="113"/>
    </location>
</feature>
<keyword evidence="1" id="KW-0472">Membrane</keyword>
<proteinExistence type="predicted"/>
<feature type="transmembrane region" description="Helical" evidence="1">
    <location>
        <begin position="12"/>
        <end position="32"/>
    </location>
</feature>
<name>A0A0P8A9E3_9EURY</name>
<feature type="transmembrane region" description="Helical" evidence="1">
    <location>
        <begin position="52"/>
        <end position="74"/>
    </location>
</feature>
<evidence type="ECO:0000313" key="3">
    <source>
        <dbReference type="Proteomes" id="UP000050360"/>
    </source>
</evidence>
<gene>
    <name evidence="2" type="ORF">MPEBLZ_02205</name>
</gene>
<keyword evidence="1" id="KW-1133">Transmembrane helix</keyword>
<keyword evidence="1" id="KW-0812">Transmembrane</keyword>
<dbReference type="EMBL" id="LKCM01000167">
    <property type="protein sequence ID" value="KPQ43247.1"/>
    <property type="molecule type" value="Genomic_DNA"/>
</dbReference>
<reference evidence="2 3" key="1">
    <citation type="submission" date="2015-09" db="EMBL/GenBank/DDBJ databases">
        <title>A metagenomics-based metabolic model of nitrate-dependent anaerobic oxidation of methane by Methanoperedens-like archaea.</title>
        <authorList>
            <person name="Arshad A."/>
            <person name="Speth D.R."/>
            <person name="De Graaf R.M."/>
            <person name="Op Den Camp H.J."/>
            <person name="Jetten M.S."/>
            <person name="Welte C.U."/>
        </authorList>
    </citation>
    <scope>NUCLEOTIDE SEQUENCE [LARGE SCALE GENOMIC DNA]</scope>
</reference>
<sequence>MNRKEMNSDRRTAIIVGVFFLLGFAGAFSAVILKPILDDPNLLINLTRNKNLVMLGAFLELVMAFACANIAIWLYPVLKKHNKFLALGAVGSRIIENVFQIVATLGLLILLTLSQEAAKADAPAASTFQTAVALLLAVRFWAPLVLAQIAFCLGALMYYYVFYQSKLIPRWLSGWGIVAIILHLTSVFLTMFFQINPFRGHQSYY</sequence>
<evidence type="ECO:0008006" key="4">
    <source>
        <dbReference type="Google" id="ProtNLM"/>
    </source>
</evidence>